<dbReference type="InterPro" id="IPR013728">
    <property type="entry name" value="BT_3987-like_N"/>
</dbReference>
<proteinExistence type="predicted"/>
<feature type="signal peptide" evidence="1">
    <location>
        <begin position="1"/>
        <end position="25"/>
    </location>
</feature>
<dbReference type="Proteomes" id="UP000199679">
    <property type="component" value="Chromosome I"/>
</dbReference>
<reference evidence="3 4" key="1">
    <citation type="submission" date="2016-10" db="EMBL/GenBank/DDBJ databases">
        <authorList>
            <person name="de Groot N.N."/>
        </authorList>
    </citation>
    <scope>NUCLEOTIDE SEQUENCE [LARGE SCALE GENOMIC DNA]</scope>
    <source>
        <strain evidence="3 4">MP1X4</strain>
    </source>
</reference>
<protein>
    <submittedName>
        <fullName evidence="3">F5/8 type C domain-containing protein</fullName>
    </submittedName>
</protein>
<dbReference type="AlphaFoldDB" id="A0A1H2BFV1"/>
<dbReference type="PROSITE" id="PS50022">
    <property type="entry name" value="FA58C_3"/>
    <property type="match status" value="1"/>
</dbReference>
<dbReference type="Pfam" id="PF00754">
    <property type="entry name" value="F5_F8_type_C"/>
    <property type="match status" value="1"/>
</dbReference>
<evidence type="ECO:0000256" key="1">
    <source>
        <dbReference type="SAM" id="SignalP"/>
    </source>
</evidence>
<dbReference type="InterPro" id="IPR000421">
    <property type="entry name" value="FA58C"/>
</dbReference>
<organism evidence="3 4">
    <name type="scientific">Mucilaginibacter mallensis</name>
    <dbReference type="NCBI Taxonomy" id="652787"/>
    <lineage>
        <taxon>Bacteria</taxon>
        <taxon>Pseudomonadati</taxon>
        <taxon>Bacteroidota</taxon>
        <taxon>Sphingobacteriia</taxon>
        <taxon>Sphingobacteriales</taxon>
        <taxon>Sphingobacteriaceae</taxon>
        <taxon>Mucilaginibacter</taxon>
    </lineage>
</organism>
<feature type="domain" description="F5/8 type C" evidence="2">
    <location>
        <begin position="322"/>
        <end position="453"/>
    </location>
</feature>
<evidence type="ECO:0000313" key="4">
    <source>
        <dbReference type="Proteomes" id="UP000199679"/>
    </source>
</evidence>
<dbReference type="STRING" id="652787.SAMN05216490_4089"/>
<feature type="chain" id="PRO_5009269893" evidence="1">
    <location>
        <begin position="26"/>
        <end position="475"/>
    </location>
</feature>
<dbReference type="InterPro" id="IPR008979">
    <property type="entry name" value="Galactose-bd-like_sf"/>
</dbReference>
<gene>
    <name evidence="3" type="ORF">SAMN05216490_4089</name>
</gene>
<dbReference type="Pfam" id="PF08522">
    <property type="entry name" value="BT_3987-like_N"/>
    <property type="match status" value="2"/>
</dbReference>
<dbReference type="SUPFAM" id="SSF49785">
    <property type="entry name" value="Galactose-binding domain-like"/>
    <property type="match status" value="1"/>
</dbReference>
<keyword evidence="4" id="KW-1185">Reference proteome</keyword>
<evidence type="ECO:0000313" key="3">
    <source>
        <dbReference type="EMBL" id="SDT56892.1"/>
    </source>
</evidence>
<dbReference type="Gene3D" id="2.60.40.1740">
    <property type="entry name" value="hypothetical protein (bacova_03559)"/>
    <property type="match status" value="2"/>
</dbReference>
<dbReference type="EMBL" id="LT629740">
    <property type="protein sequence ID" value="SDT56892.1"/>
    <property type="molecule type" value="Genomic_DNA"/>
</dbReference>
<accession>A0A1H2BFV1</accession>
<evidence type="ECO:0000259" key="2">
    <source>
        <dbReference type="PROSITE" id="PS50022"/>
    </source>
</evidence>
<dbReference type="Gene3D" id="2.60.120.260">
    <property type="entry name" value="Galactose-binding domain-like"/>
    <property type="match status" value="1"/>
</dbReference>
<keyword evidence="1" id="KW-0732">Signal</keyword>
<dbReference type="OrthoDB" id="1043438at2"/>
<sequence length="475" mass="50818">MKKKFTKTRLIAIASLCCIAMFSCKKDRNNTKEPLIYINNTDTAHKEFSMQLIFVGAQVFGSTGVKMAASLTGPAPADIQARFVLDTNMVSTYNTKNKTTYVAIPASAFTLANGGLFTIKKGATVSDSISLTLVNPKQLTNPKGYLIPLTIKSTNGQDNMISSTSNTFFAKVTSTTATLQLKTDSAATAGVTDQSLNITPSGNVLPNTAVTFAAYTNVSLPANVTLNIEANDGLVAAYNKQNNTSFSSMPSNSYSIVNGGAATINAGTAKSNNFEVDLNAAMFSTDSTKTYLLPLAIKGGDNSAGNLMYIRITPVVTNVKPGNLIPVGTNVDRSSWEPYATSTGSHSVLTNFEAYNVRDGDYTTYWVDDPYGAGLPQSITIPMGETDILKGLTYATGSYFGQYDFAPRQITILTSTDGITWKKQGVYSGPDSPETIVNGISFYTPVTARYLRLICTSTYALTDSWVGFSEINGVK</sequence>
<name>A0A1H2BFV1_MUCMA</name>
<dbReference type="PROSITE" id="PS51257">
    <property type="entry name" value="PROKAR_LIPOPROTEIN"/>
    <property type="match status" value="1"/>
</dbReference>
<dbReference type="RefSeq" id="WP_091377373.1">
    <property type="nucleotide sequence ID" value="NZ_LT629740.1"/>
</dbReference>